<organism evidence="2 3">
    <name type="scientific">Penicillium coprophilum</name>
    <dbReference type="NCBI Taxonomy" id="36646"/>
    <lineage>
        <taxon>Eukaryota</taxon>
        <taxon>Fungi</taxon>
        <taxon>Dikarya</taxon>
        <taxon>Ascomycota</taxon>
        <taxon>Pezizomycotina</taxon>
        <taxon>Eurotiomycetes</taxon>
        <taxon>Eurotiomycetidae</taxon>
        <taxon>Eurotiales</taxon>
        <taxon>Aspergillaceae</taxon>
        <taxon>Penicillium</taxon>
    </lineage>
</organism>
<dbReference type="GO" id="GO:0005737">
    <property type="term" value="C:cytoplasm"/>
    <property type="evidence" value="ECO:0007669"/>
    <property type="project" value="TreeGrafter"/>
</dbReference>
<dbReference type="Proteomes" id="UP000191500">
    <property type="component" value="Unassembled WGS sequence"/>
</dbReference>
<reference evidence="3" key="1">
    <citation type="journal article" date="2017" name="Nat. Microbiol.">
        <title>Global analysis of biosynthetic gene clusters reveals vast potential of secondary metabolite production in Penicillium species.</title>
        <authorList>
            <person name="Nielsen J.C."/>
            <person name="Grijseels S."/>
            <person name="Prigent S."/>
            <person name="Ji B."/>
            <person name="Dainat J."/>
            <person name="Nielsen K.F."/>
            <person name="Frisvad J.C."/>
            <person name="Workman M."/>
            <person name="Nielsen J."/>
        </authorList>
    </citation>
    <scope>NUCLEOTIDE SEQUENCE [LARGE SCALE GENOMIC DNA]</scope>
    <source>
        <strain evidence="3">IBT 31321</strain>
    </source>
</reference>
<dbReference type="InterPro" id="IPR051468">
    <property type="entry name" value="Fungal_SecMetab_SDRs"/>
</dbReference>
<evidence type="ECO:0000256" key="1">
    <source>
        <dbReference type="ARBA" id="ARBA00006484"/>
    </source>
</evidence>
<proteinExistence type="inferred from homology"/>
<accession>A0A1V6V7S9</accession>
<sequence length="146" mass="15653">MASYLATGCSRGLELALVARLATLPKTEVGTILATARQDHSPQLTEIASTSSGRLQIVKLHVTDESSVKEAVAVVERQLQVKGLDYLVNNAGVSDWSPTGLEGMDNLNEMFNINATGTHLVSRLPATSVQRRQESNNQHVRTAGGN</sequence>
<dbReference type="InterPro" id="IPR036291">
    <property type="entry name" value="NAD(P)-bd_dom_sf"/>
</dbReference>
<name>A0A1V6V7S9_9EURO</name>
<keyword evidence="3" id="KW-1185">Reference proteome</keyword>
<evidence type="ECO:0008006" key="4">
    <source>
        <dbReference type="Google" id="ProtNLM"/>
    </source>
</evidence>
<dbReference type="STRING" id="36646.A0A1V6V7S9"/>
<dbReference type="InterPro" id="IPR002347">
    <property type="entry name" value="SDR_fam"/>
</dbReference>
<dbReference type="Pfam" id="PF00106">
    <property type="entry name" value="adh_short"/>
    <property type="match status" value="1"/>
</dbReference>
<comment type="similarity">
    <text evidence="1">Belongs to the short-chain dehydrogenases/reductases (SDR) family.</text>
</comment>
<evidence type="ECO:0000313" key="3">
    <source>
        <dbReference type="Proteomes" id="UP000191500"/>
    </source>
</evidence>
<protein>
    <recommendedName>
        <fullName evidence="4">Ketoreductase (KR) domain-containing protein</fullName>
    </recommendedName>
</protein>
<gene>
    <name evidence="2" type="ORF">PENCOP_c001G08920</name>
</gene>
<dbReference type="SUPFAM" id="SSF51735">
    <property type="entry name" value="NAD(P)-binding Rossmann-fold domains"/>
    <property type="match status" value="1"/>
</dbReference>
<dbReference type="EMBL" id="MDDG01000001">
    <property type="protein sequence ID" value="OQE46513.1"/>
    <property type="molecule type" value="Genomic_DNA"/>
</dbReference>
<dbReference type="PANTHER" id="PTHR43544">
    <property type="entry name" value="SHORT-CHAIN DEHYDROGENASE/REDUCTASE"/>
    <property type="match status" value="1"/>
</dbReference>
<dbReference type="PANTHER" id="PTHR43544:SF36">
    <property type="entry name" value="CHAIN OXIDOREDUCTASE (CSGA), PUTATIVE (AFU_ORTHOLOGUE AFUA_4G00910)-RELATED"/>
    <property type="match status" value="1"/>
</dbReference>
<dbReference type="AlphaFoldDB" id="A0A1V6V7S9"/>
<comment type="caution">
    <text evidence="2">The sequence shown here is derived from an EMBL/GenBank/DDBJ whole genome shotgun (WGS) entry which is preliminary data.</text>
</comment>
<dbReference type="Gene3D" id="3.40.50.720">
    <property type="entry name" value="NAD(P)-binding Rossmann-like Domain"/>
    <property type="match status" value="1"/>
</dbReference>
<evidence type="ECO:0000313" key="2">
    <source>
        <dbReference type="EMBL" id="OQE46513.1"/>
    </source>
</evidence>
<dbReference type="GO" id="GO:0016491">
    <property type="term" value="F:oxidoreductase activity"/>
    <property type="evidence" value="ECO:0007669"/>
    <property type="project" value="TreeGrafter"/>
</dbReference>